<dbReference type="PANTHER" id="PTHR23131:SF0">
    <property type="entry name" value="ENDORIBONUCLEASE LACTB2"/>
    <property type="match status" value="1"/>
</dbReference>
<dbReference type="Gene3D" id="3.60.15.10">
    <property type="entry name" value="Ribonuclease Z/Hydroxyacylglutathione hydrolase-like"/>
    <property type="match status" value="1"/>
</dbReference>
<protein>
    <submittedName>
        <fullName evidence="3">MBL-fold metallo-hydrolase superfamily</fullName>
    </submittedName>
</protein>
<accession>A0A3B0SNH1</accession>
<dbReference type="InterPro" id="IPR036388">
    <property type="entry name" value="WH-like_DNA-bd_sf"/>
</dbReference>
<dbReference type="InterPro" id="IPR050662">
    <property type="entry name" value="Sec-metab_biosynth-thioest"/>
</dbReference>
<organism evidence="3">
    <name type="scientific">hydrothermal vent metagenome</name>
    <dbReference type="NCBI Taxonomy" id="652676"/>
    <lineage>
        <taxon>unclassified sequences</taxon>
        <taxon>metagenomes</taxon>
        <taxon>ecological metagenomes</taxon>
    </lineage>
</organism>
<dbReference type="SUPFAM" id="SSF56281">
    <property type="entry name" value="Metallo-hydrolase/oxidoreductase"/>
    <property type="match status" value="1"/>
</dbReference>
<feature type="domain" description="Metallo-beta-lactamase" evidence="1">
    <location>
        <begin position="5"/>
        <end position="62"/>
    </location>
</feature>
<keyword evidence="3" id="KW-0378">Hydrolase</keyword>
<reference evidence="3" key="1">
    <citation type="submission" date="2018-06" db="EMBL/GenBank/DDBJ databases">
        <authorList>
            <person name="Zhirakovskaya E."/>
        </authorList>
    </citation>
    <scope>NUCLEOTIDE SEQUENCE</scope>
</reference>
<dbReference type="AlphaFoldDB" id="A0A3B0SNH1"/>
<feature type="non-terminal residue" evidence="3">
    <location>
        <position position="1"/>
    </location>
</feature>
<dbReference type="InterPro" id="IPR041516">
    <property type="entry name" value="LACTB2_WH"/>
</dbReference>
<dbReference type="InterPro" id="IPR036866">
    <property type="entry name" value="RibonucZ/Hydroxyglut_hydro"/>
</dbReference>
<evidence type="ECO:0000259" key="1">
    <source>
        <dbReference type="Pfam" id="PF00753"/>
    </source>
</evidence>
<dbReference type="Pfam" id="PF17778">
    <property type="entry name" value="WHD_BLACT"/>
    <property type="match status" value="1"/>
</dbReference>
<dbReference type="GO" id="GO:0016787">
    <property type="term" value="F:hydrolase activity"/>
    <property type="evidence" value="ECO:0007669"/>
    <property type="project" value="UniProtKB-KW"/>
</dbReference>
<proteinExistence type="predicted"/>
<evidence type="ECO:0000313" key="3">
    <source>
        <dbReference type="EMBL" id="VAW05783.1"/>
    </source>
</evidence>
<feature type="domain" description="LACTB2 winged helix" evidence="2">
    <location>
        <begin position="97"/>
        <end position="139"/>
    </location>
</feature>
<dbReference type="Gene3D" id="1.10.10.10">
    <property type="entry name" value="Winged helix-like DNA-binding domain superfamily/Winged helix DNA-binding domain"/>
    <property type="match status" value="1"/>
</dbReference>
<sequence length="150" mass="16644">RLDAIHTPGHTPDHLCFRLDEVLFTGDHIMEGSTVIIEDAADYLDSLYLVRDLGVARIEPGHGSTIDDAAAVIDEYIDHRLERERQIVDAIRQGAGTIGDIVDDVYKGIPEGLRHAAVHQVGVQLKKLDRDGAVRFESSLTEEVTEVHLR</sequence>
<gene>
    <name evidence="3" type="ORF">MNBD_ACTINO01-1957</name>
</gene>
<name>A0A3B0SNH1_9ZZZZ</name>
<dbReference type="InterPro" id="IPR001279">
    <property type="entry name" value="Metallo-B-lactamas"/>
</dbReference>
<dbReference type="Pfam" id="PF00753">
    <property type="entry name" value="Lactamase_B"/>
    <property type="match status" value="1"/>
</dbReference>
<dbReference type="EMBL" id="UOEI01000440">
    <property type="protein sequence ID" value="VAW05783.1"/>
    <property type="molecule type" value="Genomic_DNA"/>
</dbReference>
<evidence type="ECO:0000259" key="2">
    <source>
        <dbReference type="Pfam" id="PF17778"/>
    </source>
</evidence>
<dbReference type="PANTHER" id="PTHR23131">
    <property type="entry name" value="ENDORIBONUCLEASE LACTB2"/>
    <property type="match status" value="1"/>
</dbReference>